<evidence type="ECO:0000313" key="3">
    <source>
        <dbReference type="EMBL" id="ESS72452.1"/>
    </source>
</evidence>
<dbReference type="PROSITE" id="PS51677">
    <property type="entry name" value="NODB"/>
    <property type="match status" value="1"/>
</dbReference>
<evidence type="ECO:0000256" key="1">
    <source>
        <dbReference type="ARBA" id="ARBA00022729"/>
    </source>
</evidence>
<dbReference type="InterPro" id="IPR051398">
    <property type="entry name" value="Polysacch_Deacetylase"/>
</dbReference>
<dbReference type="Proteomes" id="UP000017842">
    <property type="component" value="Unassembled WGS sequence"/>
</dbReference>
<dbReference type="Pfam" id="PF01522">
    <property type="entry name" value="Polysacc_deac_1"/>
    <property type="match status" value="1"/>
</dbReference>
<keyword evidence="1" id="KW-0732">Signal</keyword>
<dbReference type="CDD" id="cd10918">
    <property type="entry name" value="CE4_NodB_like_5s_6s"/>
    <property type="match status" value="1"/>
</dbReference>
<organism evidence="3 4">
    <name type="scientific">Methyloglobulus morosus KoM1</name>
    <dbReference type="NCBI Taxonomy" id="1116472"/>
    <lineage>
        <taxon>Bacteria</taxon>
        <taxon>Pseudomonadati</taxon>
        <taxon>Pseudomonadota</taxon>
        <taxon>Gammaproteobacteria</taxon>
        <taxon>Methylococcales</taxon>
        <taxon>Methylococcaceae</taxon>
        <taxon>Methyloglobulus</taxon>
    </lineage>
</organism>
<dbReference type="Gene3D" id="3.20.20.370">
    <property type="entry name" value="Glycoside hydrolase/deacetylase"/>
    <property type="match status" value="1"/>
</dbReference>
<dbReference type="InterPro" id="IPR011330">
    <property type="entry name" value="Glyco_hydro/deAcase_b/a-brl"/>
</dbReference>
<reference evidence="3 4" key="1">
    <citation type="journal article" date="2013" name="Genome Announc.">
        <title>Draft Genome Sequence of the Methanotrophic Gammaproteobacterium Methyloglobulus morosus DSM 22980 Strain KoM1.</title>
        <authorList>
            <person name="Poehlein A."/>
            <person name="Deutzmann J.S."/>
            <person name="Daniel R."/>
            <person name="Simeonova D.D."/>
        </authorList>
    </citation>
    <scope>NUCLEOTIDE SEQUENCE [LARGE SCALE GENOMIC DNA]</scope>
    <source>
        <strain evidence="3 4">KoM1</strain>
    </source>
</reference>
<keyword evidence="4" id="KW-1185">Reference proteome</keyword>
<evidence type="ECO:0000313" key="4">
    <source>
        <dbReference type="Proteomes" id="UP000017842"/>
    </source>
</evidence>
<dbReference type="eggNOG" id="COG0726">
    <property type="taxonomic scope" value="Bacteria"/>
</dbReference>
<dbReference type="EMBL" id="AYLO01000055">
    <property type="protein sequence ID" value="ESS72452.1"/>
    <property type="molecule type" value="Genomic_DNA"/>
</dbReference>
<dbReference type="PANTHER" id="PTHR34216:SF7">
    <property type="entry name" value="POLY-BETA-1,6-N-ACETYL-D-GLUCOSAMINE N-DEACETYLASE"/>
    <property type="match status" value="1"/>
</dbReference>
<protein>
    <submittedName>
        <fullName evidence="3">Polysaccharide deacetylase</fullName>
    </submittedName>
</protein>
<dbReference type="AlphaFoldDB" id="V5C1T9"/>
<sequence>MRIDRLLTLSFFYPATKLLCRKSDLQIPILMYHSISGQLDDHLHPYFRTVTSPECFEQQMRFLSERGYQALTLSEAVHVLQNQEIPTPANTSAASGQQHAKVVITFDDGLRDFYSAAFPILEKFGFKATVFLTSGMIDNTFLTGNECLRETEIRELAAKGIEFGSHTVSHPQLHDLSCDEIVHELANSKKQIEDVLGHTMTLFSYPYRFPEGDINFTKMLRNLLLEQGYLMGVTTIIGRTKSSDNPLFLKRLPVNDCDDMPLFQAKLEGGYDWLHGFQLASKKIRALIFRLKADAYNVQSNY</sequence>
<evidence type="ECO:0000259" key="2">
    <source>
        <dbReference type="PROSITE" id="PS51677"/>
    </source>
</evidence>
<gene>
    <name evidence="3" type="ORF">MGMO_57c00320</name>
</gene>
<accession>V5C1T9</accession>
<comment type="caution">
    <text evidence="3">The sequence shown here is derived from an EMBL/GenBank/DDBJ whole genome shotgun (WGS) entry which is preliminary data.</text>
</comment>
<dbReference type="GO" id="GO:0016810">
    <property type="term" value="F:hydrolase activity, acting on carbon-nitrogen (but not peptide) bonds"/>
    <property type="evidence" value="ECO:0007669"/>
    <property type="project" value="InterPro"/>
</dbReference>
<dbReference type="SUPFAM" id="SSF88713">
    <property type="entry name" value="Glycoside hydrolase/deacetylase"/>
    <property type="match status" value="1"/>
</dbReference>
<dbReference type="PANTHER" id="PTHR34216">
    <property type="match status" value="1"/>
</dbReference>
<dbReference type="GO" id="GO:0005975">
    <property type="term" value="P:carbohydrate metabolic process"/>
    <property type="evidence" value="ECO:0007669"/>
    <property type="project" value="InterPro"/>
</dbReference>
<dbReference type="InterPro" id="IPR002509">
    <property type="entry name" value="NODB_dom"/>
</dbReference>
<dbReference type="STRING" id="1116472.MGMO_57c00320"/>
<feature type="domain" description="NodB homology" evidence="2">
    <location>
        <begin position="100"/>
        <end position="302"/>
    </location>
</feature>
<proteinExistence type="predicted"/>
<name>V5C1T9_9GAMM</name>